<keyword evidence="2" id="KW-1185">Reference proteome</keyword>
<dbReference type="Proteomes" id="UP000810207">
    <property type="component" value="Unassembled WGS sequence"/>
</dbReference>
<accession>A0ABS4S3I8</accession>
<gene>
    <name evidence="1" type="ORF">J2Z28_006393</name>
</gene>
<sequence length="33" mass="3699">MMGEPVTYGGSEVIQVQKEWSSFFRTRIGGMCS</sequence>
<evidence type="ECO:0000313" key="1">
    <source>
        <dbReference type="EMBL" id="MBP2249691.1"/>
    </source>
</evidence>
<protein>
    <submittedName>
        <fullName evidence="1">Uncharacterized protein</fullName>
    </submittedName>
</protein>
<name>A0ABS4S3I8_PAEXY</name>
<organism evidence="1 2">
    <name type="scientific">Paenibacillus xylanexedens</name>
    <dbReference type="NCBI Taxonomy" id="528191"/>
    <lineage>
        <taxon>Bacteria</taxon>
        <taxon>Bacillati</taxon>
        <taxon>Bacillota</taxon>
        <taxon>Bacilli</taxon>
        <taxon>Bacillales</taxon>
        <taxon>Paenibacillaceae</taxon>
        <taxon>Paenibacillus</taxon>
    </lineage>
</organism>
<reference evidence="1 2" key="1">
    <citation type="submission" date="2021-03" db="EMBL/GenBank/DDBJ databases">
        <title>Genomic Encyclopedia of Type Strains, Phase IV (KMG-IV): sequencing the most valuable type-strain genomes for metagenomic binning, comparative biology and taxonomic classification.</title>
        <authorList>
            <person name="Goeker M."/>
        </authorList>
    </citation>
    <scope>NUCLEOTIDE SEQUENCE [LARGE SCALE GENOMIC DNA]</scope>
    <source>
        <strain evidence="1 2">DSM 21292</strain>
    </source>
</reference>
<evidence type="ECO:0000313" key="2">
    <source>
        <dbReference type="Proteomes" id="UP000810207"/>
    </source>
</evidence>
<dbReference type="EMBL" id="JAGIKV010000049">
    <property type="protein sequence ID" value="MBP2249691.1"/>
    <property type="molecule type" value="Genomic_DNA"/>
</dbReference>
<comment type="caution">
    <text evidence="1">The sequence shown here is derived from an EMBL/GenBank/DDBJ whole genome shotgun (WGS) entry which is preliminary data.</text>
</comment>
<proteinExistence type="predicted"/>